<dbReference type="GO" id="GO:0012505">
    <property type="term" value="C:endomembrane system"/>
    <property type="evidence" value="ECO:0007669"/>
    <property type="project" value="UniProtKB-SubCell"/>
</dbReference>
<keyword evidence="4" id="KW-1185">Reference proteome</keyword>
<dbReference type="GO" id="GO:0000166">
    <property type="term" value="F:nucleotide binding"/>
    <property type="evidence" value="ECO:0007669"/>
    <property type="project" value="InterPro"/>
</dbReference>
<dbReference type="PANTHER" id="PTHR24093">
    <property type="entry name" value="CATION TRANSPORTING ATPASE"/>
    <property type="match status" value="1"/>
</dbReference>
<dbReference type="GO" id="GO:0005388">
    <property type="term" value="F:P-type calcium transporter activity"/>
    <property type="evidence" value="ECO:0007669"/>
    <property type="project" value="TreeGrafter"/>
</dbReference>
<evidence type="ECO:0000256" key="1">
    <source>
        <dbReference type="ARBA" id="ARBA00004127"/>
    </source>
</evidence>
<gene>
    <name evidence="3" type="ORF">FTOL_10131</name>
</gene>
<comment type="subcellular location">
    <subcellularLocation>
        <location evidence="1">Endomembrane system</location>
        <topology evidence="1">Multi-pass membrane protein</topology>
    </subcellularLocation>
</comment>
<proteinExistence type="predicted"/>
<accession>A0AAE8MG30</accession>
<dbReference type="SUPFAM" id="SSF81660">
    <property type="entry name" value="Metal cation-transporting ATPase, ATP-binding domain N"/>
    <property type="match status" value="1"/>
</dbReference>
<comment type="caution">
    <text evidence="3">The sequence shown here is derived from an EMBL/GenBank/DDBJ whole genome shotgun (WGS) entry which is preliminary data.</text>
</comment>
<evidence type="ECO:0000313" key="3">
    <source>
        <dbReference type="EMBL" id="SPJ83615.1"/>
    </source>
</evidence>
<dbReference type="GO" id="GO:0006874">
    <property type="term" value="P:intracellular calcium ion homeostasis"/>
    <property type="evidence" value="ECO:0007669"/>
    <property type="project" value="TreeGrafter"/>
</dbReference>
<sequence length="206" mass="22707">MSYRQVCPLIPKVSVEEFVQSLDYKITRLLIQSNVVNSSAFEGIQDGKTAFIGSKTEGTFVVFVRDELGAGPVQEVREIAVVVQQVPFNSTEKLMASVVKLPNGKFRAYVKGACKIVLERCATVITHVSSGNWSTVELTCARQKTLQQTITSYAGQCLRTIRSTYHNFDSWAPEGSASEDDPSLANFSKIHHSMTLLAIFGIKDPL</sequence>
<evidence type="ECO:0000256" key="2">
    <source>
        <dbReference type="ARBA" id="ARBA00022842"/>
    </source>
</evidence>
<protein>
    <submittedName>
        <fullName evidence="3">Uncharacterized protein</fullName>
    </submittedName>
</protein>
<evidence type="ECO:0000313" key="4">
    <source>
        <dbReference type="Proteomes" id="UP001187734"/>
    </source>
</evidence>
<dbReference type="EMBL" id="ONZP01000380">
    <property type="protein sequence ID" value="SPJ83615.1"/>
    <property type="molecule type" value="Genomic_DNA"/>
</dbReference>
<dbReference type="PANTHER" id="PTHR24093:SF369">
    <property type="entry name" value="CALCIUM-TRANSPORTING ATPASE"/>
    <property type="match status" value="1"/>
</dbReference>
<reference evidence="3" key="1">
    <citation type="submission" date="2018-03" db="EMBL/GenBank/DDBJ databases">
        <authorList>
            <person name="Guldener U."/>
        </authorList>
    </citation>
    <scope>NUCLEOTIDE SEQUENCE</scope>
</reference>
<dbReference type="GO" id="GO:0005886">
    <property type="term" value="C:plasma membrane"/>
    <property type="evidence" value="ECO:0007669"/>
    <property type="project" value="TreeGrafter"/>
</dbReference>
<dbReference type="AlphaFoldDB" id="A0AAE8MG30"/>
<dbReference type="InterPro" id="IPR023299">
    <property type="entry name" value="ATPase_P-typ_cyto_dom_N"/>
</dbReference>
<dbReference type="Gene3D" id="3.40.1110.10">
    <property type="entry name" value="Calcium-transporting ATPase, cytoplasmic domain N"/>
    <property type="match status" value="1"/>
</dbReference>
<dbReference type="Pfam" id="PF13246">
    <property type="entry name" value="Cation_ATPase"/>
    <property type="match status" value="1"/>
</dbReference>
<dbReference type="Proteomes" id="UP001187734">
    <property type="component" value="Unassembled WGS sequence"/>
</dbReference>
<keyword evidence="2" id="KW-0460">Magnesium</keyword>
<name>A0AAE8MG30_9HYPO</name>
<organism evidence="3 4">
    <name type="scientific">Fusarium torulosum</name>
    <dbReference type="NCBI Taxonomy" id="33205"/>
    <lineage>
        <taxon>Eukaryota</taxon>
        <taxon>Fungi</taxon>
        <taxon>Dikarya</taxon>
        <taxon>Ascomycota</taxon>
        <taxon>Pezizomycotina</taxon>
        <taxon>Sordariomycetes</taxon>
        <taxon>Hypocreomycetidae</taxon>
        <taxon>Hypocreales</taxon>
        <taxon>Nectriaceae</taxon>
        <taxon>Fusarium</taxon>
    </lineage>
</organism>